<protein>
    <submittedName>
        <fullName evidence="1">(California timema) hypothetical protein</fullName>
    </submittedName>
</protein>
<reference evidence="1" key="1">
    <citation type="submission" date="2020-11" db="EMBL/GenBank/DDBJ databases">
        <authorList>
            <person name="Tran Van P."/>
        </authorList>
    </citation>
    <scope>NUCLEOTIDE SEQUENCE</scope>
</reference>
<gene>
    <name evidence="1" type="ORF">TCMB3V08_LOCUS5427</name>
</gene>
<evidence type="ECO:0000313" key="1">
    <source>
        <dbReference type="EMBL" id="CAD7572783.1"/>
    </source>
</evidence>
<proteinExistence type="predicted"/>
<organism evidence="1">
    <name type="scientific">Timema californicum</name>
    <name type="common">California timema</name>
    <name type="synonym">Walking stick</name>
    <dbReference type="NCBI Taxonomy" id="61474"/>
    <lineage>
        <taxon>Eukaryota</taxon>
        <taxon>Metazoa</taxon>
        <taxon>Ecdysozoa</taxon>
        <taxon>Arthropoda</taxon>
        <taxon>Hexapoda</taxon>
        <taxon>Insecta</taxon>
        <taxon>Pterygota</taxon>
        <taxon>Neoptera</taxon>
        <taxon>Polyneoptera</taxon>
        <taxon>Phasmatodea</taxon>
        <taxon>Timematodea</taxon>
        <taxon>Timematoidea</taxon>
        <taxon>Timematidae</taxon>
        <taxon>Timema</taxon>
    </lineage>
</organism>
<dbReference type="AlphaFoldDB" id="A0A7R9P7M7"/>
<accession>A0A7R9P7M7</accession>
<name>A0A7R9P7M7_TIMCA</name>
<dbReference type="EMBL" id="OE181218">
    <property type="protein sequence ID" value="CAD7572783.1"/>
    <property type="molecule type" value="Genomic_DNA"/>
</dbReference>
<sequence>MDMLIACVEARRAILDASSKNHSNRDIIKKLWAGIGTILDIPTEFIDEFNDMAVYMADIPIAQPSSECSLKFARLKNADQMWLYGIHLTIQKVTTPAQTEACVNFQHVNRLLKESTHQLTEKAEKCKRFLQLYGSDTNPSKDALKRLDPQMLLKMFESQYLDQYNHLEDKAKRTLIVCSIDLESSRSGEYRSLSGKD</sequence>